<feature type="non-terminal residue" evidence="2">
    <location>
        <position position="1"/>
    </location>
</feature>
<dbReference type="Proteomes" id="UP000887013">
    <property type="component" value="Unassembled WGS sequence"/>
</dbReference>
<reference evidence="2" key="1">
    <citation type="submission" date="2020-08" db="EMBL/GenBank/DDBJ databases">
        <title>Multicomponent nature underlies the extraordinary mechanical properties of spider dragline silk.</title>
        <authorList>
            <person name="Kono N."/>
            <person name="Nakamura H."/>
            <person name="Mori M."/>
            <person name="Yoshida Y."/>
            <person name="Ohtoshi R."/>
            <person name="Malay A.D."/>
            <person name="Moran D.A.P."/>
            <person name="Tomita M."/>
            <person name="Numata K."/>
            <person name="Arakawa K."/>
        </authorList>
    </citation>
    <scope>NUCLEOTIDE SEQUENCE</scope>
</reference>
<keyword evidence="3" id="KW-1185">Reference proteome</keyword>
<proteinExistence type="predicted"/>
<protein>
    <submittedName>
        <fullName evidence="2">Uncharacterized protein</fullName>
    </submittedName>
</protein>
<evidence type="ECO:0000313" key="2">
    <source>
        <dbReference type="EMBL" id="GFS53252.1"/>
    </source>
</evidence>
<organism evidence="2 3">
    <name type="scientific">Nephila pilipes</name>
    <name type="common">Giant wood spider</name>
    <name type="synonym">Nephila maculata</name>
    <dbReference type="NCBI Taxonomy" id="299642"/>
    <lineage>
        <taxon>Eukaryota</taxon>
        <taxon>Metazoa</taxon>
        <taxon>Ecdysozoa</taxon>
        <taxon>Arthropoda</taxon>
        <taxon>Chelicerata</taxon>
        <taxon>Arachnida</taxon>
        <taxon>Araneae</taxon>
        <taxon>Araneomorphae</taxon>
        <taxon>Entelegynae</taxon>
        <taxon>Araneoidea</taxon>
        <taxon>Nephilidae</taxon>
        <taxon>Nephila</taxon>
    </lineage>
</organism>
<feature type="region of interest" description="Disordered" evidence="1">
    <location>
        <begin position="1"/>
        <end position="91"/>
    </location>
</feature>
<accession>A0A8X6MHA9</accession>
<feature type="compositionally biased region" description="Basic and acidic residues" evidence="1">
    <location>
        <begin position="16"/>
        <end position="31"/>
    </location>
</feature>
<feature type="compositionally biased region" description="Polar residues" evidence="1">
    <location>
        <begin position="32"/>
        <end position="53"/>
    </location>
</feature>
<comment type="caution">
    <text evidence="2">The sequence shown here is derived from an EMBL/GenBank/DDBJ whole genome shotgun (WGS) entry which is preliminary data.</text>
</comment>
<dbReference type="EMBL" id="BMAW01092122">
    <property type="protein sequence ID" value="GFS53252.1"/>
    <property type="molecule type" value="Genomic_DNA"/>
</dbReference>
<name>A0A8X6MHA9_NEPPI</name>
<evidence type="ECO:0000256" key="1">
    <source>
        <dbReference type="SAM" id="MobiDB-lite"/>
    </source>
</evidence>
<evidence type="ECO:0000313" key="3">
    <source>
        <dbReference type="Proteomes" id="UP000887013"/>
    </source>
</evidence>
<gene>
    <name evidence="2" type="ORF">NPIL_474401</name>
</gene>
<dbReference type="AlphaFoldDB" id="A0A8X6MHA9"/>
<sequence length="91" mass="10333">PSRGAVRQRSSAPAEHTMDHSPDSEPEDVTKTSRPQDSIPEQPNHSRWNQVNPLRTPIEPPKNKFGRKIQLRTSSRRTETSIPLPPKFVKS</sequence>